<feature type="domain" description="Polyphosphate kinase-2-related" evidence="1">
    <location>
        <begin position="15"/>
        <end position="107"/>
    </location>
</feature>
<dbReference type="Gene3D" id="3.40.50.300">
    <property type="entry name" value="P-loop containing nucleotide triphosphate hydrolases"/>
    <property type="match status" value="1"/>
</dbReference>
<gene>
    <name evidence="2" type="ORF">S01H1_52392</name>
</gene>
<evidence type="ECO:0000259" key="1">
    <source>
        <dbReference type="Pfam" id="PF03976"/>
    </source>
</evidence>
<accession>X0VXQ9</accession>
<dbReference type="InterPro" id="IPR027417">
    <property type="entry name" value="P-loop_NTPase"/>
</dbReference>
<feature type="non-terminal residue" evidence="2">
    <location>
        <position position="121"/>
    </location>
</feature>
<organism evidence="2">
    <name type="scientific">marine sediment metagenome</name>
    <dbReference type="NCBI Taxonomy" id="412755"/>
    <lineage>
        <taxon>unclassified sequences</taxon>
        <taxon>metagenomes</taxon>
        <taxon>ecological metagenomes</taxon>
    </lineage>
</organism>
<sequence>MVRGMLEIAEVGAKVSKKEYEKALPELRVDLLSAQFQVRGGDFPVLIVLSGDDREGVSEVLNLLHHWMDARYLEAHFFGRRKDEEREYPRFWRYWQVLPASGQIGIYAGGYALGLLADQGR</sequence>
<dbReference type="InterPro" id="IPR022488">
    <property type="entry name" value="PPK2-related"/>
</dbReference>
<proteinExistence type="predicted"/>
<protein>
    <recommendedName>
        <fullName evidence="1">Polyphosphate kinase-2-related domain-containing protein</fullName>
    </recommendedName>
</protein>
<name>X0VXQ9_9ZZZZ</name>
<evidence type="ECO:0000313" key="2">
    <source>
        <dbReference type="EMBL" id="GAG15887.1"/>
    </source>
</evidence>
<dbReference type="AlphaFoldDB" id="X0VXQ9"/>
<dbReference type="Pfam" id="PF03976">
    <property type="entry name" value="PPK2"/>
    <property type="match status" value="1"/>
</dbReference>
<comment type="caution">
    <text evidence="2">The sequence shown here is derived from an EMBL/GenBank/DDBJ whole genome shotgun (WGS) entry which is preliminary data.</text>
</comment>
<dbReference type="PANTHER" id="PTHR34383">
    <property type="entry name" value="POLYPHOSPHATE:AMP PHOSPHOTRANSFERASE-RELATED"/>
    <property type="match status" value="1"/>
</dbReference>
<dbReference type="EMBL" id="BARS01033860">
    <property type="protein sequence ID" value="GAG15887.1"/>
    <property type="molecule type" value="Genomic_DNA"/>
</dbReference>
<reference evidence="2" key="1">
    <citation type="journal article" date="2014" name="Front. Microbiol.">
        <title>High frequency of phylogenetically diverse reductive dehalogenase-homologous genes in deep subseafloor sedimentary metagenomes.</title>
        <authorList>
            <person name="Kawai M."/>
            <person name="Futagami T."/>
            <person name="Toyoda A."/>
            <person name="Takaki Y."/>
            <person name="Nishi S."/>
            <person name="Hori S."/>
            <person name="Arai W."/>
            <person name="Tsubouchi T."/>
            <person name="Morono Y."/>
            <person name="Uchiyama I."/>
            <person name="Ito T."/>
            <person name="Fujiyama A."/>
            <person name="Inagaki F."/>
            <person name="Takami H."/>
        </authorList>
    </citation>
    <scope>NUCLEOTIDE SEQUENCE</scope>
    <source>
        <strain evidence="2">Expedition CK06-06</strain>
    </source>
</reference>